<dbReference type="Proteomes" id="UP000033930">
    <property type="component" value="Unassembled WGS sequence"/>
</dbReference>
<evidence type="ECO:0000256" key="10">
    <source>
        <dbReference type="PIRNR" id="PIRNR003097"/>
    </source>
</evidence>
<dbReference type="Pfam" id="PF18075">
    <property type="entry name" value="FtsX_ECD"/>
    <property type="match status" value="1"/>
</dbReference>
<dbReference type="InterPro" id="IPR004513">
    <property type="entry name" value="FtsX"/>
</dbReference>
<feature type="transmembrane region" description="Helical" evidence="11">
    <location>
        <begin position="179"/>
        <end position="206"/>
    </location>
</feature>
<keyword evidence="9 10" id="KW-0131">Cell cycle</keyword>
<evidence type="ECO:0000313" key="14">
    <source>
        <dbReference type="EMBL" id="KKR99204.1"/>
    </source>
</evidence>
<evidence type="ECO:0000256" key="2">
    <source>
        <dbReference type="ARBA" id="ARBA00007379"/>
    </source>
</evidence>
<evidence type="ECO:0000256" key="4">
    <source>
        <dbReference type="ARBA" id="ARBA00022475"/>
    </source>
</evidence>
<keyword evidence="8 10" id="KW-0472">Membrane</keyword>
<organism evidence="14 15">
    <name type="scientific">Candidatus Uhrbacteria bacterium GW2011_GWC1_41_20</name>
    <dbReference type="NCBI Taxonomy" id="1618983"/>
    <lineage>
        <taxon>Bacteria</taxon>
        <taxon>Candidatus Uhriibacteriota</taxon>
    </lineage>
</organism>
<keyword evidence="7 11" id="KW-1133">Transmembrane helix</keyword>
<proteinExistence type="inferred from homology"/>
<evidence type="ECO:0000256" key="9">
    <source>
        <dbReference type="ARBA" id="ARBA00023306"/>
    </source>
</evidence>
<evidence type="ECO:0000259" key="12">
    <source>
        <dbReference type="Pfam" id="PF02687"/>
    </source>
</evidence>
<protein>
    <recommendedName>
        <fullName evidence="3 10">Cell division protein FtsX</fullName>
    </recommendedName>
</protein>
<keyword evidence="5 10" id="KW-0132">Cell division</keyword>
<evidence type="ECO:0000256" key="7">
    <source>
        <dbReference type="ARBA" id="ARBA00022989"/>
    </source>
</evidence>
<dbReference type="Pfam" id="PF02687">
    <property type="entry name" value="FtsX"/>
    <property type="match status" value="1"/>
</dbReference>
<evidence type="ECO:0000256" key="5">
    <source>
        <dbReference type="ARBA" id="ARBA00022618"/>
    </source>
</evidence>
<feature type="domain" description="FtsX extracellular" evidence="13">
    <location>
        <begin position="60"/>
        <end position="147"/>
    </location>
</feature>
<dbReference type="GO" id="GO:0005886">
    <property type="term" value="C:plasma membrane"/>
    <property type="evidence" value="ECO:0007669"/>
    <property type="project" value="UniProtKB-SubCell"/>
</dbReference>
<dbReference type="AlphaFoldDB" id="A0A0G0VEC4"/>
<comment type="subcellular location">
    <subcellularLocation>
        <location evidence="1">Cell membrane</location>
        <topology evidence="1">Multi-pass membrane protein</topology>
    </subcellularLocation>
</comment>
<evidence type="ECO:0000256" key="3">
    <source>
        <dbReference type="ARBA" id="ARBA00021907"/>
    </source>
</evidence>
<feature type="transmembrane region" description="Helical" evidence="11">
    <location>
        <begin position="277"/>
        <end position="300"/>
    </location>
</feature>
<name>A0A0G0VEC4_9BACT</name>
<dbReference type="GO" id="GO:0051301">
    <property type="term" value="P:cell division"/>
    <property type="evidence" value="ECO:0007669"/>
    <property type="project" value="UniProtKB-KW"/>
</dbReference>
<dbReference type="PIRSF" id="PIRSF003097">
    <property type="entry name" value="FtsX"/>
    <property type="match status" value="1"/>
</dbReference>
<evidence type="ECO:0000259" key="13">
    <source>
        <dbReference type="Pfam" id="PF18075"/>
    </source>
</evidence>
<dbReference type="InterPro" id="IPR003838">
    <property type="entry name" value="ABC3_permease_C"/>
</dbReference>
<dbReference type="EMBL" id="LCAW01000009">
    <property type="protein sequence ID" value="KKR99204.1"/>
    <property type="molecule type" value="Genomic_DNA"/>
</dbReference>
<evidence type="ECO:0000256" key="1">
    <source>
        <dbReference type="ARBA" id="ARBA00004651"/>
    </source>
</evidence>
<dbReference type="PANTHER" id="PTHR47755:SF1">
    <property type="entry name" value="CELL DIVISION PROTEIN FTSX"/>
    <property type="match status" value="1"/>
</dbReference>
<evidence type="ECO:0000256" key="6">
    <source>
        <dbReference type="ARBA" id="ARBA00022692"/>
    </source>
</evidence>
<feature type="transmembrane region" description="Helical" evidence="11">
    <location>
        <begin position="232"/>
        <end position="257"/>
    </location>
</feature>
<dbReference type="PANTHER" id="PTHR47755">
    <property type="entry name" value="CELL DIVISION PROTEIN FTSX"/>
    <property type="match status" value="1"/>
</dbReference>
<dbReference type="InterPro" id="IPR040690">
    <property type="entry name" value="FtsX_ECD"/>
</dbReference>
<keyword evidence="4 10" id="KW-1003">Cell membrane</keyword>
<reference evidence="14 15" key="1">
    <citation type="journal article" date="2015" name="Nature">
        <title>rRNA introns, odd ribosomes, and small enigmatic genomes across a large radiation of phyla.</title>
        <authorList>
            <person name="Brown C.T."/>
            <person name="Hug L.A."/>
            <person name="Thomas B.C."/>
            <person name="Sharon I."/>
            <person name="Castelle C.J."/>
            <person name="Singh A."/>
            <person name="Wilkins M.J."/>
            <person name="Williams K.H."/>
            <person name="Banfield J.F."/>
        </authorList>
    </citation>
    <scope>NUCLEOTIDE SEQUENCE [LARGE SCALE GENOMIC DNA]</scope>
</reference>
<keyword evidence="6 11" id="KW-0812">Transmembrane</keyword>
<evidence type="ECO:0000256" key="11">
    <source>
        <dbReference type="SAM" id="Phobius"/>
    </source>
</evidence>
<sequence length="306" mass="34859">MSFLLSVARLGKFTFQNIFRNFWLSFITSTIFVLTLVTINAVLFMNVAAKAVLEAVEQKVEITFSFLPETSESIVTSAQGYLRGFSQVRDVQFIPSDEVLANFQDRHQADEVILSSLDELGENPFGHSLVVTTYSTEDFEFIREAMETPEFSQYIKEQDFTDYQLVIEKIKSLNTRTRYFGFGLAALFSLIAIMIIFNTIRVAIYVHRDEIAIMKLVGANDWFIRGPFVLEALLYSFLSTLVMVAIVFAVFGALQIQMTLFFGDAWQGTVDYFRDNAFIIFGLQFATLALLSLLTTAFAMRKYLKT</sequence>
<comment type="caution">
    <text evidence="14">The sequence shown here is derived from an EMBL/GenBank/DDBJ whole genome shotgun (WGS) entry which is preliminary data.</text>
</comment>
<evidence type="ECO:0000256" key="8">
    <source>
        <dbReference type="ARBA" id="ARBA00023136"/>
    </source>
</evidence>
<evidence type="ECO:0000313" key="15">
    <source>
        <dbReference type="Proteomes" id="UP000033930"/>
    </source>
</evidence>
<gene>
    <name evidence="14" type="ORF">UU50_C0009G0021</name>
</gene>
<comment type="similarity">
    <text evidence="2 10">Belongs to the ABC-4 integral membrane protein family. FtsX subfamily.</text>
</comment>
<feature type="domain" description="ABC3 transporter permease C-terminal" evidence="12">
    <location>
        <begin position="184"/>
        <end position="305"/>
    </location>
</feature>
<feature type="transmembrane region" description="Helical" evidence="11">
    <location>
        <begin position="21"/>
        <end position="45"/>
    </location>
</feature>
<accession>A0A0G0VEC4</accession>